<evidence type="ECO:0000313" key="3">
    <source>
        <dbReference type="EMBL" id="KTD31953.1"/>
    </source>
</evidence>
<dbReference type="AlphaFoldDB" id="A0A0W0WHY9"/>
<dbReference type="PATRIC" id="fig|454.4.peg.601"/>
<evidence type="ECO:0000259" key="2">
    <source>
        <dbReference type="Pfam" id="PF00117"/>
    </source>
</evidence>
<protein>
    <submittedName>
        <fullName evidence="3">Anthranilate synthase component II</fullName>
    </submittedName>
</protein>
<dbReference type="RefSeq" id="WP_058500950.1">
    <property type="nucleotide sequence ID" value="NZ_CAAAJA010000038.1"/>
</dbReference>
<proteinExistence type="predicted"/>
<name>A0A0W0WHY9_9GAMM</name>
<dbReference type="Gene3D" id="3.40.50.880">
    <property type="match status" value="1"/>
</dbReference>
<dbReference type="CDD" id="cd01743">
    <property type="entry name" value="GATase1_Anthranilate_Synthase"/>
    <property type="match status" value="1"/>
</dbReference>
<dbReference type="PRINTS" id="PR00097">
    <property type="entry name" value="ANTSNTHASEII"/>
</dbReference>
<keyword evidence="4" id="KW-1185">Reference proteome</keyword>
<dbReference type="InterPro" id="IPR029062">
    <property type="entry name" value="Class_I_gatase-like"/>
</dbReference>
<dbReference type="InterPro" id="IPR017926">
    <property type="entry name" value="GATASE"/>
</dbReference>
<dbReference type="PANTHER" id="PTHR43418:SF4">
    <property type="entry name" value="MULTIFUNCTIONAL TRYPTOPHAN BIOSYNTHESIS PROTEIN"/>
    <property type="match status" value="1"/>
</dbReference>
<dbReference type="EMBL" id="LNYH01000018">
    <property type="protein sequence ID" value="KTD31953.1"/>
    <property type="molecule type" value="Genomic_DNA"/>
</dbReference>
<dbReference type="Pfam" id="PF00117">
    <property type="entry name" value="GATase"/>
    <property type="match status" value="1"/>
</dbReference>
<feature type="domain" description="Glutamine amidotransferase" evidence="2">
    <location>
        <begin position="3"/>
        <end position="184"/>
    </location>
</feature>
<dbReference type="InterPro" id="IPR050472">
    <property type="entry name" value="Anth_synth/Amidotransfase"/>
</dbReference>
<dbReference type="Proteomes" id="UP000054761">
    <property type="component" value="Unassembled WGS sequence"/>
</dbReference>
<comment type="caution">
    <text evidence="3">The sequence shown here is derived from an EMBL/GenBank/DDBJ whole genome shotgun (WGS) entry which is preliminary data.</text>
</comment>
<evidence type="ECO:0000256" key="1">
    <source>
        <dbReference type="ARBA" id="ARBA00022962"/>
    </source>
</evidence>
<evidence type="ECO:0000313" key="4">
    <source>
        <dbReference type="Proteomes" id="UP000054761"/>
    </source>
</evidence>
<organism evidence="3 4">
    <name type="scientific">Legionella israelensis</name>
    <dbReference type="NCBI Taxonomy" id="454"/>
    <lineage>
        <taxon>Bacteria</taxon>
        <taxon>Pseudomonadati</taxon>
        <taxon>Pseudomonadota</taxon>
        <taxon>Gammaproteobacteria</taxon>
        <taxon>Legionellales</taxon>
        <taxon>Legionellaceae</taxon>
        <taxon>Legionella</taxon>
    </lineage>
</organism>
<dbReference type="InterPro" id="IPR006221">
    <property type="entry name" value="TrpG/PapA_dom"/>
</dbReference>
<keyword evidence="1" id="KW-0315">Glutamine amidotransferase</keyword>
<reference evidence="3 4" key="1">
    <citation type="submission" date="2015-11" db="EMBL/GenBank/DDBJ databases">
        <title>Genomic analysis of 38 Legionella species identifies large and diverse effector repertoires.</title>
        <authorList>
            <person name="Burstein D."/>
            <person name="Amaro F."/>
            <person name="Zusman T."/>
            <person name="Lifshitz Z."/>
            <person name="Cohen O."/>
            <person name="Gilbert J.A."/>
            <person name="Pupko T."/>
            <person name="Shuman H.A."/>
            <person name="Segal G."/>
        </authorList>
    </citation>
    <scope>NUCLEOTIDE SEQUENCE [LARGE SCALE GENOMIC DNA]</scope>
    <source>
        <strain evidence="3 4">Bercovier 4</strain>
    </source>
</reference>
<dbReference type="FunFam" id="3.40.50.880:FF:000003">
    <property type="entry name" value="Anthranilate synthase component II"/>
    <property type="match status" value="1"/>
</dbReference>
<dbReference type="PANTHER" id="PTHR43418">
    <property type="entry name" value="MULTIFUNCTIONAL TRYPTOPHAN BIOSYNTHESIS PROTEIN-RELATED"/>
    <property type="match status" value="1"/>
</dbReference>
<dbReference type="OrthoDB" id="9786812at2"/>
<dbReference type="PRINTS" id="PR00096">
    <property type="entry name" value="GATASE"/>
</dbReference>
<accession>A0A0W0WHY9</accession>
<dbReference type="PROSITE" id="PS51273">
    <property type="entry name" value="GATASE_TYPE_1"/>
    <property type="match status" value="1"/>
</dbReference>
<sequence>MIVLIDNYDSFTYNLVQYFQCLGQKITVYKNDAISNKDIEQLNPQYIVISPGPKTPDDAGISLDVIKTFHNKIPILGICLGHQCLAQAFGGKIIQAPEIIHGKTSSIQHNYQKLFHGIPNLFEATRYHSLAADVTTLPSCFNIDAWSGETIMAISHRVYPLFGLQFHPEAILSEHGLTLLSHFLQQKPNISTNSKIFSD</sequence>
<gene>
    <name evidence="3" type="primary">trpG</name>
    <name evidence="3" type="ORF">Lisr_0572</name>
</gene>
<dbReference type="SUPFAM" id="SSF52317">
    <property type="entry name" value="Class I glutamine amidotransferase-like"/>
    <property type="match status" value="1"/>
</dbReference>
<dbReference type="GO" id="GO:0005829">
    <property type="term" value="C:cytosol"/>
    <property type="evidence" value="ECO:0007669"/>
    <property type="project" value="TreeGrafter"/>
</dbReference>
<dbReference type="GO" id="GO:0004049">
    <property type="term" value="F:anthranilate synthase activity"/>
    <property type="evidence" value="ECO:0007669"/>
    <property type="project" value="TreeGrafter"/>
</dbReference>
<dbReference type="STRING" id="454.Lisr_0572"/>
<dbReference type="GO" id="GO:0000162">
    <property type="term" value="P:L-tryptophan biosynthetic process"/>
    <property type="evidence" value="ECO:0007669"/>
    <property type="project" value="TreeGrafter"/>
</dbReference>
<dbReference type="PRINTS" id="PR00099">
    <property type="entry name" value="CPSGATASE"/>
</dbReference>
<dbReference type="NCBIfam" id="TIGR00566">
    <property type="entry name" value="trpG_papA"/>
    <property type="match status" value="1"/>
</dbReference>